<reference evidence="2 3" key="2">
    <citation type="submission" date="2018-11" db="EMBL/GenBank/DDBJ databases">
        <authorList>
            <consortium name="Pathogen Informatics"/>
        </authorList>
    </citation>
    <scope>NUCLEOTIDE SEQUENCE [LARGE SCALE GENOMIC DNA]</scope>
</reference>
<name>A0A183IKN1_9BILA</name>
<sequence>MTTPLEPLVIEPQEIFFDPDYDVAQRKLITFTSQSLQMKTVFKIKLTHRDMYTVDPPNGFIKPGEKITVDLVLQPCEWSPEVAEKNKMLIQTLQVLPEDRNAVQDLFLMGVPPMDQKAY</sequence>
<protein>
    <submittedName>
        <fullName evidence="4">MSP domain-containing protein</fullName>
    </submittedName>
</protein>
<dbReference type="InterPro" id="IPR013783">
    <property type="entry name" value="Ig-like_fold"/>
</dbReference>
<evidence type="ECO:0000259" key="1">
    <source>
        <dbReference type="PROSITE" id="PS50202"/>
    </source>
</evidence>
<dbReference type="PROSITE" id="PS50202">
    <property type="entry name" value="MSP"/>
    <property type="match status" value="1"/>
</dbReference>
<accession>A0A183IKN1</accession>
<organism evidence="4">
    <name type="scientific">Soboliphyme baturini</name>
    <dbReference type="NCBI Taxonomy" id="241478"/>
    <lineage>
        <taxon>Eukaryota</taxon>
        <taxon>Metazoa</taxon>
        <taxon>Ecdysozoa</taxon>
        <taxon>Nematoda</taxon>
        <taxon>Enoplea</taxon>
        <taxon>Dorylaimia</taxon>
        <taxon>Dioctophymatida</taxon>
        <taxon>Dioctophymatoidea</taxon>
        <taxon>Soboliphymatidae</taxon>
        <taxon>Soboliphyme</taxon>
    </lineage>
</organism>
<dbReference type="WBParaSite" id="SBAD_0000435901-mRNA-1">
    <property type="protein sequence ID" value="SBAD_0000435901-mRNA-1"/>
    <property type="gene ID" value="SBAD_0000435901"/>
</dbReference>
<dbReference type="SUPFAM" id="SSF49354">
    <property type="entry name" value="PapD-like"/>
    <property type="match status" value="1"/>
</dbReference>
<gene>
    <name evidence="2" type="ORF">SBAD_LOCUS4177</name>
</gene>
<dbReference type="Pfam" id="PF00635">
    <property type="entry name" value="Motile_Sperm"/>
    <property type="match status" value="1"/>
</dbReference>
<feature type="domain" description="MSP" evidence="1">
    <location>
        <begin position="7"/>
        <end position="119"/>
    </location>
</feature>
<evidence type="ECO:0000313" key="3">
    <source>
        <dbReference type="Proteomes" id="UP000270296"/>
    </source>
</evidence>
<dbReference type="OrthoDB" id="5915816at2759"/>
<dbReference type="AlphaFoldDB" id="A0A183IKN1"/>
<dbReference type="EMBL" id="UZAM01008171">
    <property type="protein sequence ID" value="VDP03595.1"/>
    <property type="molecule type" value="Genomic_DNA"/>
</dbReference>
<evidence type="ECO:0000313" key="4">
    <source>
        <dbReference type="WBParaSite" id="SBAD_0000435901-mRNA-1"/>
    </source>
</evidence>
<dbReference type="InterPro" id="IPR008962">
    <property type="entry name" value="PapD-like_sf"/>
</dbReference>
<reference evidence="4" key="1">
    <citation type="submission" date="2016-06" db="UniProtKB">
        <authorList>
            <consortium name="WormBaseParasite"/>
        </authorList>
    </citation>
    <scope>IDENTIFICATION</scope>
</reference>
<evidence type="ECO:0000313" key="2">
    <source>
        <dbReference type="EMBL" id="VDP03595.1"/>
    </source>
</evidence>
<dbReference type="InterPro" id="IPR000535">
    <property type="entry name" value="MSP_dom"/>
</dbReference>
<dbReference type="Gene3D" id="2.60.40.10">
    <property type="entry name" value="Immunoglobulins"/>
    <property type="match status" value="1"/>
</dbReference>
<dbReference type="Proteomes" id="UP000270296">
    <property type="component" value="Unassembled WGS sequence"/>
</dbReference>
<proteinExistence type="predicted"/>
<keyword evidence="3" id="KW-1185">Reference proteome</keyword>